<feature type="non-terminal residue" evidence="2">
    <location>
        <position position="1"/>
    </location>
</feature>
<dbReference type="EMBL" id="JAGKQH010000006">
    <property type="protein sequence ID" value="KAG6597073.1"/>
    <property type="molecule type" value="Genomic_DNA"/>
</dbReference>
<evidence type="ECO:0000256" key="1">
    <source>
        <dbReference type="SAM" id="MobiDB-lite"/>
    </source>
</evidence>
<protein>
    <submittedName>
        <fullName evidence="2">Uncharacterized protein</fullName>
    </submittedName>
</protein>
<evidence type="ECO:0000313" key="3">
    <source>
        <dbReference type="Proteomes" id="UP000685013"/>
    </source>
</evidence>
<sequence>MIVHFRLQAGRSFNQKFSRLLGGQIAPLPNRRPSVSGDSVRDRASEGTPVSPASPLHISGSTAERKRWILTKRLAVPFRHSIKRRPSPRVHRLGGDSLPLLEPRVLKLALCVYLSRFEYCASDLIRETRRREVAASPSCWNDHWAVPSIVNIQAATIRGSCKGVWAGSPGRILPSWFVPDVDEADVMA</sequence>
<reference evidence="2 3" key="1">
    <citation type="journal article" date="2021" name="Hortic Res">
        <title>The domestication of Cucurbita argyrosperma as revealed by the genome of its wild relative.</title>
        <authorList>
            <person name="Barrera-Redondo J."/>
            <person name="Sanchez-de la Vega G."/>
            <person name="Aguirre-Liguori J.A."/>
            <person name="Castellanos-Morales G."/>
            <person name="Gutierrez-Guerrero Y.T."/>
            <person name="Aguirre-Dugua X."/>
            <person name="Aguirre-Planter E."/>
            <person name="Tenaillon M.I."/>
            <person name="Lira-Saade R."/>
            <person name="Eguiarte L.E."/>
        </authorList>
    </citation>
    <scope>NUCLEOTIDE SEQUENCE [LARGE SCALE GENOMIC DNA]</scope>
    <source>
        <strain evidence="2">JBR-2021</strain>
    </source>
</reference>
<keyword evidence="3" id="KW-1185">Reference proteome</keyword>
<accession>A0AAV6NIS0</accession>
<comment type="caution">
    <text evidence="2">The sequence shown here is derived from an EMBL/GenBank/DDBJ whole genome shotgun (WGS) entry which is preliminary data.</text>
</comment>
<dbReference type="Proteomes" id="UP000685013">
    <property type="component" value="Chromosome 6"/>
</dbReference>
<organism evidence="2 3">
    <name type="scientific">Cucurbita argyrosperma subsp. sororia</name>
    <dbReference type="NCBI Taxonomy" id="37648"/>
    <lineage>
        <taxon>Eukaryota</taxon>
        <taxon>Viridiplantae</taxon>
        <taxon>Streptophyta</taxon>
        <taxon>Embryophyta</taxon>
        <taxon>Tracheophyta</taxon>
        <taxon>Spermatophyta</taxon>
        <taxon>Magnoliopsida</taxon>
        <taxon>eudicotyledons</taxon>
        <taxon>Gunneridae</taxon>
        <taxon>Pentapetalae</taxon>
        <taxon>rosids</taxon>
        <taxon>fabids</taxon>
        <taxon>Cucurbitales</taxon>
        <taxon>Cucurbitaceae</taxon>
        <taxon>Cucurbiteae</taxon>
        <taxon>Cucurbita</taxon>
    </lineage>
</organism>
<evidence type="ECO:0000313" key="2">
    <source>
        <dbReference type="EMBL" id="KAG6597073.1"/>
    </source>
</evidence>
<gene>
    <name evidence="2" type="ORF">SDJN03_10253</name>
</gene>
<dbReference type="AlphaFoldDB" id="A0AAV6NIS0"/>
<name>A0AAV6NIS0_9ROSI</name>
<feature type="region of interest" description="Disordered" evidence="1">
    <location>
        <begin position="24"/>
        <end position="59"/>
    </location>
</feature>
<proteinExistence type="predicted"/>